<evidence type="ECO:0000259" key="1">
    <source>
        <dbReference type="SMART" id="SM00245"/>
    </source>
</evidence>
<evidence type="ECO:0000313" key="3">
    <source>
        <dbReference type="Proteomes" id="UP000588098"/>
    </source>
</evidence>
<accession>A0A7W9Q792</accession>
<dbReference type="GO" id="GO:0006508">
    <property type="term" value="P:proteolysis"/>
    <property type="evidence" value="ECO:0007669"/>
    <property type="project" value="InterPro"/>
</dbReference>
<sequence length="434" mass="47928">MWRVDGYGSVITVQSGAYQEYQTTAVSCLKGEPAHRTDQGGGAQRYATREGRTFSLRLAARPGLAAQHRDGSPGYRGLRRLSALPAQCNPNDDGKPGQPFDARRTFDVFWQNFEENYPFFAAKGIDWHAVRDTYRTRIGADTSKDELFGIFRDMVTPLHDAHVFIDAEPTGTFGQVRPGTVAPTEELDERVRAYIVERDLKGRPLQEFAQGRIGYADLPGDRGYLRVSGFIGYASTPTYAANKAALDRALDTIFSAERTRKLRGLVIDLRVNGGGADSFGLDLAARLTDRPYFAYAKRARNDPADPTRFTTPQPLFVQPARAPRYTGPIAVLTGGSTVSAAESFTQALIERPGRTVRIGESTQGVFSDTMGRNLPGGWQVSLPNEEFRTRSGQTFDGSGIPPHLPEPVFTDEEFAHRRDSAFDRALRELPGARE</sequence>
<dbReference type="Pfam" id="PF14684">
    <property type="entry name" value="Tricorn_C1"/>
    <property type="match status" value="1"/>
</dbReference>
<dbReference type="PANTHER" id="PTHR11261">
    <property type="entry name" value="INTERPHOTORECEPTOR RETINOID-BINDING PROTEIN"/>
    <property type="match status" value="1"/>
</dbReference>
<dbReference type="Gene3D" id="3.30.750.44">
    <property type="match status" value="1"/>
</dbReference>
<dbReference type="Gene3D" id="3.90.226.10">
    <property type="entry name" value="2-enoyl-CoA Hydratase, Chain A, domain 1"/>
    <property type="match status" value="1"/>
</dbReference>
<dbReference type="Pfam" id="PF03572">
    <property type="entry name" value="Peptidase_S41"/>
    <property type="match status" value="1"/>
</dbReference>
<dbReference type="CDD" id="cd07563">
    <property type="entry name" value="Peptidase_S41_IRBP"/>
    <property type="match status" value="1"/>
</dbReference>
<feature type="domain" description="Tail specific protease" evidence="1">
    <location>
        <begin position="188"/>
        <end position="407"/>
    </location>
</feature>
<dbReference type="Proteomes" id="UP000588098">
    <property type="component" value="Unassembled WGS sequence"/>
</dbReference>
<dbReference type="InterPro" id="IPR005151">
    <property type="entry name" value="Tail-specific_protease"/>
</dbReference>
<dbReference type="EMBL" id="JACHJL010000002">
    <property type="protein sequence ID" value="MBB5934017.1"/>
    <property type="molecule type" value="Genomic_DNA"/>
</dbReference>
<dbReference type="GO" id="GO:0008236">
    <property type="term" value="F:serine-type peptidase activity"/>
    <property type="evidence" value="ECO:0007669"/>
    <property type="project" value="InterPro"/>
</dbReference>
<dbReference type="InterPro" id="IPR029045">
    <property type="entry name" value="ClpP/crotonase-like_dom_sf"/>
</dbReference>
<comment type="caution">
    <text evidence="2">The sequence shown here is derived from an EMBL/GenBank/DDBJ whole genome shotgun (WGS) entry which is preliminary data.</text>
</comment>
<gene>
    <name evidence="2" type="ORF">FHS42_001043</name>
</gene>
<dbReference type="PANTHER" id="PTHR11261:SF3">
    <property type="entry name" value="RETINOL-BINDING PROTEIN 3"/>
    <property type="match status" value="1"/>
</dbReference>
<dbReference type="InterPro" id="IPR028204">
    <property type="entry name" value="Tricorn_C1"/>
</dbReference>
<evidence type="ECO:0000313" key="2">
    <source>
        <dbReference type="EMBL" id="MBB5934017.1"/>
    </source>
</evidence>
<protein>
    <recommendedName>
        <fullName evidence="1">Tail specific protease domain-containing protein</fullName>
    </recommendedName>
</protein>
<proteinExistence type="predicted"/>
<dbReference type="SUPFAM" id="SSF52096">
    <property type="entry name" value="ClpP/crotonase"/>
    <property type="match status" value="1"/>
</dbReference>
<name>A0A7W9Q792_9ACTN</name>
<keyword evidence="3" id="KW-1185">Reference proteome</keyword>
<dbReference type="AlphaFoldDB" id="A0A7W9Q792"/>
<organism evidence="2 3">
    <name type="scientific">Streptomyces zagrosensis</name>
    <dbReference type="NCBI Taxonomy" id="1042984"/>
    <lineage>
        <taxon>Bacteria</taxon>
        <taxon>Bacillati</taxon>
        <taxon>Actinomycetota</taxon>
        <taxon>Actinomycetes</taxon>
        <taxon>Kitasatosporales</taxon>
        <taxon>Streptomycetaceae</taxon>
        <taxon>Streptomyces</taxon>
    </lineage>
</organism>
<dbReference type="SMART" id="SM00245">
    <property type="entry name" value="TSPc"/>
    <property type="match status" value="1"/>
</dbReference>
<reference evidence="2 3" key="1">
    <citation type="submission" date="2020-08" db="EMBL/GenBank/DDBJ databases">
        <title>Genomic Encyclopedia of Type Strains, Phase III (KMG-III): the genomes of soil and plant-associated and newly described type strains.</title>
        <authorList>
            <person name="Whitman W."/>
        </authorList>
    </citation>
    <scope>NUCLEOTIDE SEQUENCE [LARGE SCALE GENOMIC DNA]</scope>
    <source>
        <strain evidence="2 3">CECT 8305</strain>
    </source>
</reference>